<reference evidence="2" key="1">
    <citation type="journal article" date="2022" name="Mol. Ecol. Resour.">
        <title>The genomes of chicory, endive, great burdock and yacon provide insights into Asteraceae palaeo-polyploidization history and plant inulin production.</title>
        <authorList>
            <person name="Fan W."/>
            <person name="Wang S."/>
            <person name="Wang H."/>
            <person name="Wang A."/>
            <person name="Jiang F."/>
            <person name="Liu H."/>
            <person name="Zhao H."/>
            <person name="Xu D."/>
            <person name="Zhang Y."/>
        </authorList>
    </citation>
    <scope>NUCLEOTIDE SEQUENCE [LARGE SCALE GENOMIC DNA]</scope>
    <source>
        <strain evidence="2">cv. Punajuju</strain>
    </source>
</reference>
<sequence>MDEVRSSYSMWALDGGPYIWAFLFHGISVSEFRLGCPPARGPTGFVLSPVSKPKSGKEKHKANPPSCICRRI</sequence>
<gene>
    <name evidence="1" type="ORF">L2E82_37475</name>
</gene>
<dbReference type="Proteomes" id="UP001055811">
    <property type="component" value="Linkage Group LG07"/>
</dbReference>
<evidence type="ECO:0000313" key="2">
    <source>
        <dbReference type="Proteomes" id="UP001055811"/>
    </source>
</evidence>
<reference evidence="1 2" key="2">
    <citation type="journal article" date="2022" name="Mol. Ecol. Resour.">
        <title>The genomes of chicory, endive, great burdock and yacon provide insights into Asteraceae paleo-polyploidization history and plant inulin production.</title>
        <authorList>
            <person name="Fan W."/>
            <person name="Wang S."/>
            <person name="Wang H."/>
            <person name="Wang A."/>
            <person name="Jiang F."/>
            <person name="Liu H."/>
            <person name="Zhao H."/>
            <person name="Xu D."/>
            <person name="Zhang Y."/>
        </authorList>
    </citation>
    <scope>NUCLEOTIDE SEQUENCE [LARGE SCALE GENOMIC DNA]</scope>
    <source>
        <strain evidence="2">cv. Punajuju</strain>
        <tissue evidence="1">Leaves</tissue>
    </source>
</reference>
<keyword evidence="2" id="KW-1185">Reference proteome</keyword>
<organism evidence="1 2">
    <name type="scientific">Cichorium intybus</name>
    <name type="common">Chicory</name>
    <dbReference type="NCBI Taxonomy" id="13427"/>
    <lineage>
        <taxon>Eukaryota</taxon>
        <taxon>Viridiplantae</taxon>
        <taxon>Streptophyta</taxon>
        <taxon>Embryophyta</taxon>
        <taxon>Tracheophyta</taxon>
        <taxon>Spermatophyta</taxon>
        <taxon>Magnoliopsida</taxon>
        <taxon>eudicotyledons</taxon>
        <taxon>Gunneridae</taxon>
        <taxon>Pentapetalae</taxon>
        <taxon>asterids</taxon>
        <taxon>campanulids</taxon>
        <taxon>Asterales</taxon>
        <taxon>Asteraceae</taxon>
        <taxon>Cichorioideae</taxon>
        <taxon>Cichorieae</taxon>
        <taxon>Cichoriinae</taxon>
        <taxon>Cichorium</taxon>
    </lineage>
</organism>
<proteinExistence type="predicted"/>
<accession>A0ACB9AF20</accession>
<evidence type="ECO:0000313" key="1">
    <source>
        <dbReference type="EMBL" id="KAI3708308.1"/>
    </source>
</evidence>
<comment type="caution">
    <text evidence="1">The sequence shown here is derived from an EMBL/GenBank/DDBJ whole genome shotgun (WGS) entry which is preliminary data.</text>
</comment>
<name>A0ACB9AF20_CICIN</name>
<protein>
    <submittedName>
        <fullName evidence="1">Uncharacterized protein</fullName>
    </submittedName>
</protein>
<dbReference type="EMBL" id="CM042015">
    <property type="protein sequence ID" value="KAI3708308.1"/>
    <property type="molecule type" value="Genomic_DNA"/>
</dbReference>